<evidence type="ECO:0000313" key="3">
    <source>
        <dbReference type="Proteomes" id="UP001236652"/>
    </source>
</evidence>
<feature type="transmembrane region" description="Helical" evidence="1">
    <location>
        <begin position="29"/>
        <end position="47"/>
    </location>
</feature>
<name>A0ABY8V0L8_9BACI</name>
<evidence type="ECO:0000313" key="2">
    <source>
        <dbReference type="EMBL" id="WIF99155.1"/>
    </source>
</evidence>
<keyword evidence="1" id="KW-0812">Transmembrane</keyword>
<feature type="transmembrane region" description="Helical" evidence="1">
    <location>
        <begin position="7"/>
        <end position="23"/>
    </location>
</feature>
<organism evidence="2 3">
    <name type="scientific">Pontibacillus chungwhensis</name>
    <dbReference type="NCBI Taxonomy" id="265426"/>
    <lineage>
        <taxon>Bacteria</taxon>
        <taxon>Bacillati</taxon>
        <taxon>Bacillota</taxon>
        <taxon>Bacilli</taxon>
        <taxon>Bacillales</taxon>
        <taxon>Bacillaceae</taxon>
        <taxon>Pontibacillus</taxon>
    </lineage>
</organism>
<keyword evidence="3" id="KW-1185">Reference proteome</keyword>
<keyword evidence="1" id="KW-0472">Membrane</keyword>
<dbReference type="RefSeq" id="WP_231418225.1">
    <property type="nucleotide sequence ID" value="NZ_CP126446.1"/>
</dbReference>
<evidence type="ECO:0000256" key="1">
    <source>
        <dbReference type="SAM" id="Phobius"/>
    </source>
</evidence>
<protein>
    <recommendedName>
        <fullName evidence="4">DUF4181 domain-containing protein</fullName>
    </recommendedName>
</protein>
<evidence type="ECO:0008006" key="4">
    <source>
        <dbReference type="Google" id="ProtNLM"/>
    </source>
</evidence>
<proteinExistence type="predicted"/>
<dbReference type="EMBL" id="CP126446">
    <property type="protein sequence ID" value="WIF99155.1"/>
    <property type="molecule type" value="Genomic_DNA"/>
</dbReference>
<sequence>MSIVRLPIFRAVVYCLLVLVLLFSDSLNYLNFFAISVIYVVIQRLALRYEFDRSTNNKLIDFGWLPIVIATMVTVMVTV</sequence>
<gene>
    <name evidence="2" type="ORF">QNI29_05725</name>
</gene>
<reference evidence="2 3" key="1">
    <citation type="submission" date="2023-05" db="EMBL/GenBank/DDBJ databases">
        <title>Comparative genomics reveals the evidence of polycyclic aromatic hydrocarbons degradation in moderately halophilic genus Pontibacillus.</title>
        <authorList>
            <person name="Yang H."/>
            <person name="Qian Z."/>
        </authorList>
    </citation>
    <scope>NUCLEOTIDE SEQUENCE [LARGE SCALE GENOMIC DNA]</scope>
    <source>
        <strain evidence="3">HN14</strain>
    </source>
</reference>
<dbReference type="Proteomes" id="UP001236652">
    <property type="component" value="Chromosome"/>
</dbReference>
<accession>A0ABY8V0L8</accession>
<feature type="transmembrane region" description="Helical" evidence="1">
    <location>
        <begin position="59"/>
        <end position="77"/>
    </location>
</feature>
<keyword evidence="1" id="KW-1133">Transmembrane helix</keyword>